<dbReference type="RefSeq" id="WP_114843623.1">
    <property type="nucleotide sequence ID" value="NZ_JBHSPE010000001.1"/>
</dbReference>
<dbReference type="PROSITE" id="PS51257">
    <property type="entry name" value="PROKAR_LIPOPROTEIN"/>
    <property type="match status" value="1"/>
</dbReference>
<dbReference type="Proteomes" id="UP000253782">
    <property type="component" value="Unassembled WGS sequence"/>
</dbReference>
<comment type="caution">
    <text evidence="1">The sequence shown here is derived from an EMBL/GenBank/DDBJ whole genome shotgun (WGS) entry which is preliminary data.</text>
</comment>
<evidence type="ECO:0000313" key="1">
    <source>
        <dbReference type="EMBL" id="RDD83232.1"/>
    </source>
</evidence>
<dbReference type="EMBL" id="QQAH01000001">
    <property type="protein sequence ID" value="RDD83232.1"/>
    <property type="molecule type" value="Genomic_DNA"/>
</dbReference>
<dbReference type="OrthoDB" id="4713284at2"/>
<organism evidence="1 2">
    <name type="scientific">Dyella tabacisoli</name>
    <dbReference type="NCBI Taxonomy" id="2282381"/>
    <lineage>
        <taxon>Bacteria</taxon>
        <taxon>Pseudomonadati</taxon>
        <taxon>Pseudomonadota</taxon>
        <taxon>Gammaproteobacteria</taxon>
        <taxon>Lysobacterales</taxon>
        <taxon>Rhodanobacteraceae</taxon>
        <taxon>Dyella</taxon>
    </lineage>
</organism>
<gene>
    <name evidence="1" type="ORF">DVJ77_01100</name>
</gene>
<sequence length="134" mass="14405">MKPLSTRSSLAVLAVVIACAMGAYLYFDRPSNNAVGLKAAETMQHRLDTTAPINQLHMIVGRVYVTHAKGNKYQGVAFVNLNGDIHQVPVDITLDGEQLLLQVQPGSLMFATQELLKINPGVPLADDPVNAGKP</sequence>
<evidence type="ECO:0000313" key="2">
    <source>
        <dbReference type="Proteomes" id="UP000253782"/>
    </source>
</evidence>
<dbReference type="AlphaFoldDB" id="A0A369UR39"/>
<protein>
    <submittedName>
        <fullName evidence="1">Uncharacterized protein</fullName>
    </submittedName>
</protein>
<accession>A0A369UR39</accession>
<keyword evidence="2" id="KW-1185">Reference proteome</keyword>
<reference evidence="1 2" key="1">
    <citation type="submission" date="2018-07" db="EMBL/GenBank/DDBJ databases">
        <title>Dyella tabacisoli L4-6T, whole genome shotgun sequence.</title>
        <authorList>
            <person name="Zhou X.-K."/>
            <person name="Li W.-J."/>
            <person name="Duan Y.-Q."/>
        </authorList>
    </citation>
    <scope>NUCLEOTIDE SEQUENCE [LARGE SCALE GENOMIC DNA]</scope>
    <source>
        <strain evidence="1 2">L4-6</strain>
    </source>
</reference>
<name>A0A369UR39_9GAMM</name>
<proteinExistence type="predicted"/>